<evidence type="ECO:0000313" key="3">
    <source>
        <dbReference type="Proteomes" id="UP001196413"/>
    </source>
</evidence>
<evidence type="ECO:0008006" key="4">
    <source>
        <dbReference type="Google" id="ProtNLM"/>
    </source>
</evidence>
<dbReference type="Proteomes" id="UP001196413">
    <property type="component" value="Unassembled WGS sequence"/>
</dbReference>
<proteinExistence type="predicted"/>
<accession>A0AAD5R3C1</accession>
<protein>
    <recommendedName>
        <fullName evidence="4">Receptor L-domain domain-containing protein</fullName>
    </recommendedName>
</protein>
<keyword evidence="3" id="KW-1185">Reference proteome</keyword>
<gene>
    <name evidence="2" type="ORF">KIN20_030174</name>
</gene>
<name>A0AAD5R3C1_PARTN</name>
<evidence type="ECO:0000313" key="2">
    <source>
        <dbReference type="EMBL" id="KAJ1368835.1"/>
    </source>
</evidence>
<organism evidence="2 3">
    <name type="scientific">Parelaphostrongylus tenuis</name>
    <name type="common">Meningeal worm</name>
    <dbReference type="NCBI Taxonomy" id="148309"/>
    <lineage>
        <taxon>Eukaryota</taxon>
        <taxon>Metazoa</taxon>
        <taxon>Ecdysozoa</taxon>
        <taxon>Nematoda</taxon>
        <taxon>Chromadorea</taxon>
        <taxon>Rhabditida</taxon>
        <taxon>Rhabditina</taxon>
        <taxon>Rhabditomorpha</taxon>
        <taxon>Strongyloidea</taxon>
        <taxon>Metastrongylidae</taxon>
        <taxon>Parelaphostrongylus</taxon>
    </lineage>
</organism>
<dbReference type="EMBL" id="JAHQIW010006329">
    <property type="protein sequence ID" value="KAJ1368835.1"/>
    <property type="molecule type" value="Genomic_DNA"/>
</dbReference>
<reference evidence="2" key="1">
    <citation type="submission" date="2021-06" db="EMBL/GenBank/DDBJ databases">
        <title>Parelaphostrongylus tenuis whole genome reference sequence.</title>
        <authorList>
            <person name="Garwood T.J."/>
            <person name="Larsen P.A."/>
            <person name="Fountain-Jones N.M."/>
            <person name="Garbe J.R."/>
            <person name="Macchietto M.G."/>
            <person name="Kania S.A."/>
            <person name="Gerhold R.W."/>
            <person name="Richards J.E."/>
            <person name="Wolf T.M."/>
        </authorList>
    </citation>
    <scope>NUCLEOTIDE SEQUENCE</scope>
    <source>
        <strain evidence="2">MNPRO001-30</strain>
        <tissue evidence="2">Meninges</tissue>
    </source>
</reference>
<evidence type="ECO:0000256" key="1">
    <source>
        <dbReference type="SAM" id="MobiDB-lite"/>
    </source>
</evidence>
<comment type="caution">
    <text evidence="2">The sequence shown here is derived from an EMBL/GenBank/DDBJ whole genome shotgun (WGS) entry which is preliminary data.</text>
</comment>
<sequence length="99" mass="10853">MPVLPDAALVIRNNSALLELQLGSLNSVMSNASTTIVIVKNPSLRIDPETWYELGGGTDRVKLDDSYSADEESKAMRRNHSKRSAVALIQGHDRPHIAE</sequence>
<dbReference type="AlphaFoldDB" id="A0AAD5R3C1"/>
<feature type="region of interest" description="Disordered" evidence="1">
    <location>
        <begin position="72"/>
        <end position="99"/>
    </location>
</feature>